<dbReference type="Pfam" id="PF00013">
    <property type="entry name" value="KH_1"/>
    <property type="match status" value="1"/>
</dbReference>
<keyword evidence="4 8" id="KW-0548">Nucleotidyltransferase</keyword>
<dbReference type="Pfam" id="PF01138">
    <property type="entry name" value="RNase_PH"/>
    <property type="match status" value="2"/>
</dbReference>
<feature type="binding site" evidence="8">
    <location>
        <position position="559"/>
    </location>
    <ligand>
        <name>Mg(2+)</name>
        <dbReference type="ChEBI" id="CHEBI:18420"/>
    </ligand>
</feature>
<dbReference type="Pfam" id="PF00575">
    <property type="entry name" value="S1"/>
    <property type="match status" value="1"/>
</dbReference>
<dbReference type="NCBIfam" id="NF008805">
    <property type="entry name" value="PRK11824.1"/>
    <property type="match status" value="1"/>
</dbReference>
<evidence type="ECO:0000259" key="10">
    <source>
        <dbReference type="PROSITE" id="PS50126"/>
    </source>
</evidence>
<dbReference type="SMART" id="SM00322">
    <property type="entry name" value="KH"/>
    <property type="match status" value="1"/>
</dbReference>
<dbReference type="Gene3D" id="3.30.230.70">
    <property type="entry name" value="GHMP Kinase, N-terminal domain"/>
    <property type="match status" value="2"/>
</dbReference>
<dbReference type="InterPro" id="IPR003029">
    <property type="entry name" value="S1_domain"/>
</dbReference>
<comment type="function">
    <text evidence="8">Involved in mRNA degradation. Catalyzes the phosphorolysis of single-stranded polyribonucleotides processively in the 3'- to 5'-direction.</text>
</comment>
<feature type="binding site" evidence="8">
    <location>
        <position position="553"/>
    </location>
    <ligand>
        <name>Mg(2+)</name>
        <dbReference type="ChEBI" id="CHEBI:18420"/>
    </ligand>
</feature>
<name>F2B266_RHOBT</name>
<feature type="domain" description="S1 motif" evidence="10">
    <location>
        <begin position="689"/>
        <end position="757"/>
    </location>
</feature>
<feature type="region of interest" description="Disordered" evidence="9">
    <location>
        <begin position="762"/>
        <end position="819"/>
    </location>
</feature>
<dbReference type="Pfam" id="PF03725">
    <property type="entry name" value="RNase_PH_C"/>
    <property type="match status" value="1"/>
</dbReference>
<dbReference type="PROSITE" id="PS50126">
    <property type="entry name" value="S1"/>
    <property type="match status" value="1"/>
</dbReference>
<evidence type="ECO:0000256" key="6">
    <source>
        <dbReference type="ARBA" id="ARBA00022842"/>
    </source>
</evidence>
<dbReference type="SMART" id="SM00316">
    <property type="entry name" value="S1"/>
    <property type="match status" value="1"/>
</dbReference>
<dbReference type="CDD" id="cd11364">
    <property type="entry name" value="RNase_PH_PNPase_2"/>
    <property type="match status" value="1"/>
</dbReference>
<gene>
    <name evidence="8" type="primary">pnp</name>
    <name evidence="11" type="ORF">RBWH47_01884</name>
</gene>
<dbReference type="PATRIC" id="fig|991778.3.peg.6428"/>
<evidence type="ECO:0000313" key="12">
    <source>
        <dbReference type="Proteomes" id="UP000006222"/>
    </source>
</evidence>
<comment type="similarity">
    <text evidence="1 8">Belongs to the polyribonucleotide nucleotidyltransferase family.</text>
</comment>
<dbReference type="SUPFAM" id="SSF54211">
    <property type="entry name" value="Ribosomal protein S5 domain 2-like"/>
    <property type="match status" value="2"/>
</dbReference>
<dbReference type="PROSITE" id="PS50084">
    <property type="entry name" value="KH_TYPE_1"/>
    <property type="match status" value="1"/>
</dbReference>
<dbReference type="SUPFAM" id="SSF50249">
    <property type="entry name" value="Nucleic acid-binding proteins"/>
    <property type="match status" value="1"/>
</dbReference>
<dbReference type="EMBL" id="AFAR01000321">
    <property type="protein sequence ID" value="EGF23997.1"/>
    <property type="molecule type" value="Genomic_DNA"/>
</dbReference>
<evidence type="ECO:0000256" key="2">
    <source>
        <dbReference type="ARBA" id="ARBA00022490"/>
    </source>
</evidence>
<evidence type="ECO:0000256" key="8">
    <source>
        <dbReference type="HAMAP-Rule" id="MF_01595"/>
    </source>
</evidence>
<dbReference type="PANTHER" id="PTHR11252:SF0">
    <property type="entry name" value="POLYRIBONUCLEOTIDE NUCLEOTIDYLTRANSFERASE 1, MITOCHONDRIAL"/>
    <property type="match status" value="1"/>
</dbReference>
<evidence type="ECO:0000256" key="4">
    <source>
        <dbReference type="ARBA" id="ARBA00022695"/>
    </source>
</evidence>
<evidence type="ECO:0000256" key="3">
    <source>
        <dbReference type="ARBA" id="ARBA00022679"/>
    </source>
</evidence>
<accession>F2B266</accession>
<dbReference type="FunFam" id="3.30.230.70:FF:000001">
    <property type="entry name" value="Polyribonucleotide nucleotidyltransferase"/>
    <property type="match status" value="1"/>
</dbReference>
<dbReference type="GO" id="GO:0000175">
    <property type="term" value="F:3'-5'-RNA exonuclease activity"/>
    <property type="evidence" value="ECO:0007669"/>
    <property type="project" value="TreeGrafter"/>
</dbReference>
<sequence>MSRIGNVAWRFSRFFTLLRGDPVRRSFPSAVVADKALLARDENRAGFGKAVQIVVCCVDAGKEVVVSVQKVRVERKIGDSVLSFETGHIAKQAAGSVLVQYGETVVLVAAASGTPRPGIDFFPLMCDYRERLAAAGKFPGGFLKREGRPSTKEILSSRLMDRPIRPLWPAGYKDEVQVQACVIASDLQNDGDVLAMIGGATALHISPLPFKGPLGSVRVGKVDGKLVAFPTADQLEQSELDMIVSGSRDMVAMIEGFANEMPEDEMMEAIGFAHDAIREVIDLQEEFYKKVNPEKTPYQSPEDDGLLQRLTDAYYSDFKTAQQTSGKQARAEAVRAVRDRAMADVIPDPNAADAVCVNRFKSVWHDLEEKVVRDLILAGTRPDGRDHNSLRAIHCETDLLPRVHGSALFQRGETQALITIALGTSRDEQRVDGLQDEYSKKFMLDYNFPSYSVGECRPIRGPGRREIGHGCLAERSVAPVLPSADDFPYTIRVISDITESNGSSSMASVCGATLGLMASGVPISNPVAGISVGLVQDGPDNWCLITDILGTEDHFGDMDFKIAGTQNGITGIQLDLKVTGVTNDIIRATLKQSREARIEILKKMLTTIPRPRREISPTAPRLLRTKISPDKIGALIGPGGKNIRGIQETTGAVIEVDDEGTVLVASSNKESAQEAMRQVEACTATVQIGKIYDGTVSSIKEFGAFVEILPGRDGLVHISEMSGGYISSLDQVIAVGDAMKVLVIDVDEHDRVKLSRRKALEELGEEDPLAVEGEGGGDSEGGGDGEDRPRRRRGGSGGGGGGGGRGRGPRRSGGGRDRD</sequence>
<dbReference type="InterPro" id="IPR036456">
    <property type="entry name" value="PNPase_PH_RNA-bd_sf"/>
</dbReference>
<dbReference type="InterPro" id="IPR020568">
    <property type="entry name" value="Ribosomal_Su5_D2-typ_SF"/>
</dbReference>
<keyword evidence="7 8" id="KW-0694">RNA-binding</keyword>
<dbReference type="GO" id="GO:0005829">
    <property type="term" value="C:cytosol"/>
    <property type="evidence" value="ECO:0007669"/>
    <property type="project" value="UniProtKB-ARBA"/>
</dbReference>
<dbReference type="EC" id="2.7.7.8" evidence="8"/>
<evidence type="ECO:0000256" key="1">
    <source>
        <dbReference type="ARBA" id="ARBA00007404"/>
    </source>
</evidence>
<dbReference type="Gene3D" id="2.40.50.140">
    <property type="entry name" value="Nucleic acid-binding proteins"/>
    <property type="match status" value="1"/>
</dbReference>
<dbReference type="GO" id="GO:0006396">
    <property type="term" value="P:RNA processing"/>
    <property type="evidence" value="ECO:0007669"/>
    <property type="project" value="InterPro"/>
</dbReference>
<feature type="compositionally biased region" description="Gly residues" evidence="9">
    <location>
        <begin position="795"/>
        <end position="806"/>
    </location>
</feature>
<dbReference type="SUPFAM" id="SSF54791">
    <property type="entry name" value="Eukaryotic type KH-domain (KH-domain type I)"/>
    <property type="match status" value="1"/>
</dbReference>
<dbReference type="CDD" id="cd04472">
    <property type="entry name" value="S1_PNPase"/>
    <property type="match status" value="1"/>
</dbReference>
<keyword evidence="2 8" id="KW-0963">Cytoplasm</keyword>
<reference evidence="11 12" key="1">
    <citation type="journal article" date="2013" name="Mar. Genomics">
        <title>Expression of sulfatases in Rhodopirellula baltica and the diversity of sulfatases in the genus Rhodopirellula.</title>
        <authorList>
            <person name="Wegner C.E."/>
            <person name="Richter-Heitmann T."/>
            <person name="Klindworth A."/>
            <person name="Klockow C."/>
            <person name="Richter M."/>
            <person name="Achstetter T."/>
            <person name="Glockner F.O."/>
            <person name="Harder J."/>
        </authorList>
    </citation>
    <scope>NUCLEOTIDE SEQUENCE [LARGE SCALE GENOMIC DNA]</scope>
    <source>
        <strain evidence="11 12">WH47</strain>
    </source>
</reference>
<dbReference type="Pfam" id="PF03726">
    <property type="entry name" value="PNPase"/>
    <property type="match status" value="1"/>
</dbReference>
<feature type="compositionally biased region" description="Acidic residues" evidence="9">
    <location>
        <begin position="762"/>
        <end position="784"/>
    </location>
</feature>
<keyword evidence="3 8" id="KW-0808">Transferase</keyword>
<dbReference type="PANTHER" id="PTHR11252">
    <property type="entry name" value="POLYRIBONUCLEOTIDE NUCLEOTIDYLTRANSFERASE"/>
    <property type="match status" value="1"/>
</dbReference>
<dbReference type="SUPFAM" id="SSF55666">
    <property type="entry name" value="Ribonuclease PH domain 2-like"/>
    <property type="match status" value="2"/>
</dbReference>
<evidence type="ECO:0000256" key="9">
    <source>
        <dbReference type="SAM" id="MobiDB-lite"/>
    </source>
</evidence>
<dbReference type="InterPro" id="IPR036612">
    <property type="entry name" value="KH_dom_type_1_sf"/>
</dbReference>
<dbReference type="InterPro" id="IPR012162">
    <property type="entry name" value="PNPase"/>
</dbReference>
<dbReference type="CDD" id="cd02393">
    <property type="entry name" value="KH-I_PNPase"/>
    <property type="match status" value="1"/>
</dbReference>
<comment type="caution">
    <text evidence="11">The sequence shown here is derived from an EMBL/GenBank/DDBJ whole genome shotgun (WGS) entry which is preliminary data.</text>
</comment>
<dbReference type="InterPro" id="IPR001247">
    <property type="entry name" value="ExoRNase_PH_dom1"/>
</dbReference>
<dbReference type="InterPro" id="IPR004088">
    <property type="entry name" value="KH_dom_type_1"/>
</dbReference>
<comment type="catalytic activity">
    <reaction evidence="8">
        <text>RNA(n+1) + phosphate = RNA(n) + a ribonucleoside 5'-diphosphate</text>
        <dbReference type="Rhea" id="RHEA:22096"/>
        <dbReference type="Rhea" id="RHEA-COMP:14527"/>
        <dbReference type="Rhea" id="RHEA-COMP:17342"/>
        <dbReference type="ChEBI" id="CHEBI:43474"/>
        <dbReference type="ChEBI" id="CHEBI:57930"/>
        <dbReference type="ChEBI" id="CHEBI:140395"/>
        <dbReference type="EC" id="2.7.7.8"/>
    </reaction>
</comment>
<dbReference type="FunFam" id="3.30.230.70:FF:000002">
    <property type="entry name" value="Polyribonucleotide nucleotidyltransferase"/>
    <property type="match status" value="1"/>
</dbReference>
<dbReference type="GO" id="GO:0006402">
    <property type="term" value="P:mRNA catabolic process"/>
    <property type="evidence" value="ECO:0007669"/>
    <property type="project" value="UniProtKB-UniRule"/>
</dbReference>
<comment type="cofactor">
    <cofactor evidence="8">
        <name>Mg(2+)</name>
        <dbReference type="ChEBI" id="CHEBI:18420"/>
    </cofactor>
</comment>
<dbReference type="FunFam" id="3.30.1370.10:FF:000001">
    <property type="entry name" value="Polyribonucleotide nucleotidyltransferase"/>
    <property type="match status" value="1"/>
</dbReference>
<dbReference type="FunFam" id="2.40.50.140:FF:000189">
    <property type="entry name" value="Polyribonucleotide nucleotidyltransferase, putative"/>
    <property type="match status" value="1"/>
</dbReference>
<dbReference type="NCBIfam" id="TIGR03591">
    <property type="entry name" value="polynuc_phos"/>
    <property type="match status" value="1"/>
</dbReference>
<dbReference type="AlphaFoldDB" id="F2B266"/>
<dbReference type="GO" id="GO:0003723">
    <property type="term" value="F:RNA binding"/>
    <property type="evidence" value="ECO:0007669"/>
    <property type="project" value="UniProtKB-UniRule"/>
</dbReference>
<dbReference type="Proteomes" id="UP000006222">
    <property type="component" value="Unassembled WGS sequence"/>
</dbReference>
<dbReference type="GO" id="GO:0000287">
    <property type="term" value="F:magnesium ion binding"/>
    <property type="evidence" value="ECO:0007669"/>
    <property type="project" value="UniProtKB-UniRule"/>
</dbReference>
<dbReference type="InterPro" id="IPR015847">
    <property type="entry name" value="ExoRNase_PH_dom2"/>
</dbReference>
<dbReference type="InterPro" id="IPR027408">
    <property type="entry name" value="PNPase/RNase_PH_dom_sf"/>
</dbReference>
<dbReference type="Gene3D" id="3.30.1370.10">
    <property type="entry name" value="K Homology domain, type 1"/>
    <property type="match status" value="1"/>
</dbReference>
<dbReference type="InterPro" id="IPR036345">
    <property type="entry name" value="ExoRNase_PH_dom2_sf"/>
</dbReference>
<evidence type="ECO:0000313" key="11">
    <source>
        <dbReference type="EMBL" id="EGF23997.1"/>
    </source>
</evidence>
<dbReference type="InterPro" id="IPR004087">
    <property type="entry name" value="KH_dom"/>
</dbReference>
<dbReference type="InterPro" id="IPR015848">
    <property type="entry name" value="PNPase_PH_RNA-bd_bac/org-type"/>
</dbReference>
<organism evidence="11 12">
    <name type="scientific">Rhodopirellula baltica WH47</name>
    <dbReference type="NCBI Taxonomy" id="991778"/>
    <lineage>
        <taxon>Bacteria</taxon>
        <taxon>Pseudomonadati</taxon>
        <taxon>Planctomycetota</taxon>
        <taxon>Planctomycetia</taxon>
        <taxon>Pirellulales</taxon>
        <taxon>Pirellulaceae</taxon>
        <taxon>Rhodopirellula</taxon>
    </lineage>
</organism>
<evidence type="ECO:0000256" key="5">
    <source>
        <dbReference type="ARBA" id="ARBA00022723"/>
    </source>
</evidence>
<dbReference type="GO" id="GO:0004654">
    <property type="term" value="F:polyribonucleotide nucleotidyltransferase activity"/>
    <property type="evidence" value="ECO:0007669"/>
    <property type="project" value="UniProtKB-UniRule"/>
</dbReference>
<keyword evidence="6 8" id="KW-0460">Magnesium</keyword>
<dbReference type="SUPFAM" id="SSF46915">
    <property type="entry name" value="Polynucleotide phosphorylase/guanosine pentaphosphate synthase (PNPase/GPSI), domain 3"/>
    <property type="match status" value="1"/>
</dbReference>
<dbReference type="InterPro" id="IPR012340">
    <property type="entry name" value="NA-bd_OB-fold"/>
</dbReference>
<comment type="subcellular location">
    <subcellularLocation>
        <location evidence="8">Cytoplasm</location>
    </subcellularLocation>
</comment>
<dbReference type="CDD" id="cd11363">
    <property type="entry name" value="RNase_PH_PNPase_1"/>
    <property type="match status" value="1"/>
</dbReference>
<proteinExistence type="inferred from homology"/>
<keyword evidence="5 8" id="KW-0479">Metal-binding</keyword>
<dbReference type="HAMAP" id="MF_01595">
    <property type="entry name" value="PNPase"/>
    <property type="match status" value="1"/>
</dbReference>
<evidence type="ECO:0000256" key="7">
    <source>
        <dbReference type="ARBA" id="ARBA00022884"/>
    </source>
</evidence>
<protein>
    <recommendedName>
        <fullName evidence="8">Polyribonucleotide nucleotidyltransferase</fullName>
        <ecNumber evidence="8">2.7.7.8</ecNumber>
    </recommendedName>
    <alternativeName>
        <fullName evidence="8">Polynucleotide phosphorylase</fullName>
        <shortName evidence="8">PNPase</shortName>
    </alternativeName>
</protein>